<protein>
    <submittedName>
        <fullName evidence="2">Uncharacterized protein</fullName>
    </submittedName>
</protein>
<keyword evidence="3" id="KW-1185">Reference proteome</keyword>
<evidence type="ECO:0000256" key="1">
    <source>
        <dbReference type="SAM" id="MobiDB-lite"/>
    </source>
</evidence>
<dbReference type="GeneID" id="54586152"/>
<organism evidence="2 3">
    <name type="scientific">Trematosphaeria pertusa</name>
    <dbReference type="NCBI Taxonomy" id="390896"/>
    <lineage>
        <taxon>Eukaryota</taxon>
        <taxon>Fungi</taxon>
        <taxon>Dikarya</taxon>
        <taxon>Ascomycota</taxon>
        <taxon>Pezizomycotina</taxon>
        <taxon>Dothideomycetes</taxon>
        <taxon>Pleosporomycetidae</taxon>
        <taxon>Pleosporales</taxon>
        <taxon>Massarineae</taxon>
        <taxon>Trematosphaeriaceae</taxon>
        <taxon>Trematosphaeria</taxon>
    </lineage>
</organism>
<evidence type="ECO:0000313" key="3">
    <source>
        <dbReference type="Proteomes" id="UP000800094"/>
    </source>
</evidence>
<dbReference type="Proteomes" id="UP000800094">
    <property type="component" value="Unassembled WGS sequence"/>
</dbReference>
<reference evidence="2" key="1">
    <citation type="journal article" date="2020" name="Stud. Mycol.">
        <title>101 Dothideomycetes genomes: a test case for predicting lifestyles and emergence of pathogens.</title>
        <authorList>
            <person name="Haridas S."/>
            <person name="Albert R."/>
            <person name="Binder M."/>
            <person name="Bloem J."/>
            <person name="Labutti K."/>
            <person name="Salamov A."/>
            <person name="Andreopoulos B."/>
            <person name="Baker S."/>
            <person name="Barry K."/>
            <person name="Bills G."/>
            <person name="Bluhm B."/>
            <person name="Cannon C."/>
            <person name="Castanera R."/>
            <person name="Culley D."/>
            <person name="Daum C."/>
            <person name="Ezra D."/>
            <person name="Gonzalez J."/>
            <person name="Henrissat B."/>
            <person name="Kuo A."/>
            <person name="Liang C."/>
            <person name="Lipzen A."/>
            <person name="Lutzoni F."/>
            <person name="Magnuson J."/>
            <person name="Mondo S."/>
            <person name="Nolan M."/>
            <person name="Ohm R."/>
            <person name="Pangilinan J."/>
            <person name="Park H.-J."/>
            <person name="Ramirez L."/>
            <person name="Alfaro M."/>
            <person name="Sun H."/>
            <person name="Tritt A."/>
            <person name="Yoshinaga Y."/>
            <person name="Zwiers L.-H."/>
            <person name="Turgeon B."/>
            <person name="Goodwin S."/>
            <person name="Spatafora J."/>
            <person name="Crous P."/>
            <person name="Grigoriev I."/>
        </authorList>
    </citation>
    <scope>NUCLEOTIDE SEQUENCE</scope>
    <source>
        <strain evidence="2">CBS 122368</strain>
    </source>
</reference>
<feature type="region of interest" description="Disordered" evidence="1">
    <location>
        <begin position="39"/>
        <end position="72"/>
    </location>
</feature>
<dbReference type="AlphaFoldDB" id="A0A6A6IVZ8"/>
<name>A0A6A6IVZ8_9PLEO</name>
<proteinExistence type="predicted"/>
<gene>
    <name evidence="2" type="ORF">BU26DRAFT_560683</name>
</gene>
<sequence length="72" mass="7976">MLPGDAYFILSNQQGPPSPAMERGGGFWERVRRYSFGSRNTEAMMSATNRRGSISSPEGPREDRRPGTVGKE</sequence>
<feature type="compositionally biased region" description="Basic and acidic residues" evidence="1">
    <location>
        <begin position="59"/>
        <end position="72"/>
    </location>
</feature>
<dbReference type="RefSeq" id="XP_033688377.1">
    <property type="nucleotide sequence ID" value="XM_033832822.1"/>
</dbReference>
<accession>A0A6A6IVZ8</accession>
<evidence type="ECO:0000313" key="2">
    <source>
        <dbReference type="EMBL" id="KAF2253373.1"/>
    </source>
</evidence>
<dbReference type="EMBL" id="ML987191">
    <property type="protein sequence ID" value="KAF2253373.1"/>
    <property type="molecule type" value="Genomic_DNA"/>
</dbReference>
<feature type="compositionally biased region" description="Polar residues" evidence="1">
    <location>
        <begin position="39"/>
        <end position="56"/>
    </location>
</feature>